<dbReference type="InterPro" id="IPR036388">
    <property type="entry name" value="WH-like_DNA-bd_sf"/>
</dbReference>
<dbReference type="Proteomes" id="UP000466632">
    <property type="component" value="Chromosome"/>
</dbReference>
<dbReference type="RefSeq" id="WP_163678480.1">
    <property type="nucleotide sequence ID" value="NZ_AP022582.1"/>
</dbReference>
<feature type="domain" description="HTH marR-type" evidence="1">
    <location>
        <begin position="29"/>
        <end position="127"/>
    </location>
</feature>
<dbReference type="KEGG" id="mseo:MSEO_16680"/>
<dbReference type="InterPro" id="IPR000835">
    <property type="entry name" value="HTH_MarR-typ"/>
</dbReference>
<evidence type="ECO:0000313" key="2">
    <source>
        <dbReference type="EMBL" id="BBY01169.1"/>
    </source>
</evidence>
<dbReference type="Gene3D" id="1.10.10.10">
    <property type="entry name" value="Winged helix-like DNA-binding domain superfamily/Winged helix DNA-binding domain"/>
    <property type="match status" value="1"/>
</dbReference>
<name>A0A7I7NXJ0_9MYCO</name>
<keyword evidence="3" id="KW-1185">Reference proteome</keyword>
<protein>
    <submittedName>
        <fullName evidence="2">MarR family transcriptional regulator</fullName>
    </submittedName>
</protein>
<dbReference type="InterPro" id="IPR036390">
    <property type="entry name" value="WH_DNA-bd_sf"/>
</dbReference>
<reference evidence="2 3" key="1">
    <citation type="journal article" date="2019" name="Emerg. Microbes Infect.">
        <title>Comprehensive subspecies identification of 175 nontuberculous mycobacteria species based on 7547 genomic profiles.</title>
        <authorList>
            <person name="Matsumoto Y."/>
            <person name="Kinjo T."/>
            <person name="Motooka D."/>
            <person name="Nabeya D."/>
            <person name="Jung N."/>
            <person name="Uechi K."/>
            <person name="Horii T."/>
            <person name="Iida T."/>
            <person name="Fujita J."/>
            <person name="Nakamura S."/>
        </authorList>
    </citation>
    <scope>NUCLEOTIDE SEQUENCE [LARGE SCALE GENOMIC DNA]</scope>
    <source>
        <strain evidence="2 3">JCM 16018</strain>
    </source>
</reference>
<evidence type="ECO:0000259" key="1">
    <source>
        <dbReference type="SMART" id="SM00347"/>
    </source>
</evidence>
<sequence>MDPDENARLANLVGATALGIVDAIRGGVAAEVDLDTSAAAAMVALLDLARDASVQTLSALIGISHSGTVRLVDRLADADLVERRTGSDARTNSLRLTRRGRTVALRLRASRRAAIAAALEGLTDRQRRQLNEICQTVIANITRARLRIRAAGGQPSGGALCRLCDPSACGRPDGQCPAAAVASHEANAESSSSTNY</sequence>
<organism evidence="2 3">
    <name type="scientific">Mycobacterium seoulense</name>
    <dbReference type="NCBI Taxonomy" id="386911"/>
    <lineage>
        <taxon>Bacteria</taxon>
        <taxon>Bacillati</taxon>
        <taxon>Actinomycetota</taxon>
        <taxon>Actinomycetes</taxon>
        <taxon>Mycobacteriales</taxon>
        <taxon>Mycobacteriaceae</taxon>
        <taxon>Mycobacterium</taxon>
    </lineage>
</organism>
<dbReference type="PANTHER" id="PTHR33164:SF57">
    <property type="entry name" value="MARR-FAMILY TRANSCRIPTIONAL REGULATOR"/>
    <property type="match status" value="1"/>
</dbReference>
<dbReference type="AlphaFoldDB" id="A0A7I7NXJ0"/>
<dbReference type="GO" id="GO:0003700">
    <property type="term" value="F:DNA-binding transcription factor activity"/>
    <property type="evidence" value="ECO:0007669"/>
    <property type="project" value="InterPro"/>
</dbReference>
<proteinExistence type="predicted"/>
<gene>
    <name evidence="2" type="ORF">MSEO_16680</name>
</gene>
<dbReference type="PANTHER" id="PTHR33164">
    <property type="entry name" value="TRANSCRIPTIONAL REGULATOR, MARR FAMILY"/>
    <property type="match status" value="1"/>
</dbReference>
<evidence type="ECO:0000313" key="3">
    <source>
        <dbReference type="Proteomes" id="UP000466632"/>
    </source>
</evidence>
<dbReference type="SUPFAM" id="SSF46785">
    <property type="entry name" value="Winged helix' DNA-binding domain"/>
    <property type="match status" value="1"/>
</dbReference>
<dbReference type="GO" id="GO:0006950">
    <property type="term" value="P:response to stress"/>
    <property type="evidence" value="ECO:0007669"/>
    <property type="project" value="TreeGrafter"/>
</dbReference>
<dbReference type="SMART" id="SM00347">
    <property type="entry name" value="HTH_MARR"/>
    <property type="match status" value="1"/>
</dbReference>
<dbReference type="Pfam" id="PF12802">
    <property type="entry name" value="MarR_2"/>
    <property type="match status" value="1"/>
</dbReference>
<accession>A0A7I7NXJ0</accession>
<dbReference type="InterPro" id="IPR039422">
    <property type="entry name" value="MarR/SlyA-like"/>
</dbReference>
<dbReference type="EMBL" id="AP022582">
    <property type="protein sequence ID" value="BBY01169.1"/>
    <property type="molecule type" value="Genomic_DNA"/>
</dbReference>